<organism evidence="2 3">
    <name type="scientific">Orchesella dallaii</name>
    <dbReference type="NCBI Taxonomy" id="48710"/>
    <lineage>
        <taxon>Eukaryota</taxon>
        <taxon>Metazoa</taxon>
        <taxon>Ecdysozoa</taxon>
        <taxon>Arthropoda</taxon>
        <taxon>Hexapoda</taxon>
        <taxon>Collembola</taxon>
        <taxon>Entomobryomorpha</taxon>
        <taxon>Entomobryoidea</taxon>
        <taxon>Orchesellidae</taxon>
        <taxon>Orchesellinae</taxon>
        <taxon>Orchesella</taxon>
    </lineage>
</organism>
<evidence type="ECO:0000313" key="2">
    <source>
        <dbReference type="EMBL" id="CAL8097901.1"/>
    </source>
</evidence>
<evidence type="ECO:0000256" key="1">
    <source>
        <dbReference type="SAM" id="Phobius"/>
    </source>
</evidence>
<gene>
    <name evidence="2" type="ORF">ODALV1_LOCUS9778</name>
</gene>
<reference evidence="2 3" key="1">
    <citation type="submission" date="2024-08" db="EMBL/GenBank/DDBJ databases">
        <authorList>
            <person name="Cucini C."/>
            <person name="Frati F."/>
        </authorList>
    </citation>
    <scope>NUCLEOTIDE SEQUENCE [LARGE SCALE GENOMIC DNA]</scope>
</reference>
<feature type="transmembrane region" description="Helical" evidence="1">
    <location>
        <begin position="74"/>
        <end position="92"/>
    </location>
</feature>
<accession>A0ABP1QDJ3</accession>
<keyword evidence="1" id="KW-0472">Membrane</keyword>
<feature type="transmembrane region" description="Helical" evidence="1">
    <location>
        <begin position="43"/>
        <end position="62"/>
    </location>
</feature>
<protein>
    <submittedName>
        <fullName evidence="2">Uncharacterized protein</fullName>
    </submittedName>
</protein>
<keyword evidence="1" id="KW-0812">Transmembrane</keyword>
<dbReference type="EMBL" id="CAXLJM020000030">
    <property type="protein sequence ID" value="CAL8097901.1"/>
    <property type="molecule type" value="Genomic_DNA"/>
</dbReference>
<dbReference type="Proteomes" id="UP001642540">
    <property type="component" value="Unassembled WGS sequence"/>
</dbReference>
<keyword evidence="1" id="KW-1133">Transmembrane helix</keyword>
<comment type="caution">
    <text evidence="2">The sequence shown here is derived from an EMBL/GenBank/DDBJ whole genome shotgun (WGS) entry which is preliminary data.</text>
</comment>
<proteinExistence type="predicted"/>
<sequence>MEEIVVVKNSEDENIQTSLKPRRKLHNILRILMETSNKNMKTAIPSNALVGIAVCVVMNYVLLKMYDKKEYRVLILMLLGAYATTCFIIVFLCHHASLPLIYMSKNIWFWKHHYNGSLEKREVGAMHPAGLKLGPYVYAMRETALKINDTALNMTITLLLA</sequence>
<evidence type="ECO:0000313" key="3">
    <source>
        <dbReference type="Proteomes" id="UP001642540"/>
    </source>
</evidence>
<name>A0ABP1QDJ3_9HEXA</name>
<keyword evidence="3" id="KW-1185">Reference proteome</keyword>